<evidence type="ECO:0000313" key="1">
    <source>
        <dbReference type="EMBL" id="MBC8597289.1"/>
    </source>
</evidence>
<proteinExistence type="predicted"/>
<keyword evidence="2" id="KW-1185">Reference proteome</keyword>
<gene>
    <name evidence="1" type="ORF">H8706_10495</name>
</gene>
<dbReference type="RefSeq" id="WP_262432602.1">
    <property type="nucleotide sequence ID" value="NZ_JACRTE010000020.1"/>
</dbReference>
<sequence length="173" mass="18874">MSKIVLRPKRRMFMGVKAESSDTVTYTRLKGFTTLTENKNPTEYTRKYVDEYFEETDVTGISVSFDFTFDMLDGDAVNTDIAGIIDGEKLGEDAVRSFVSVDFNKSVTSGGFEAVERKMSIVGSTIGDGTDALTYSGTLRVKTEKVIGVAVIATPDGGNDETVKTITFTPSQD</sequence>
<name>A0A926FF42_9FIRM</name>
<comment type="caution">
    <text evidence="1">The sequence shown here is derived from an EMBL/GenBank/DDBJ whole genome shotgun (WGS) entry which is preliminary data.</text>
</comment>
<organism evidence="1 2">
    <name type="scientific">Qingrenia yutianensis</name>
    <dbReference type="NCBI Taxonomy" id="2763676"/>
    <lineage>
        <taxon>Bacteria</taxon>
        <taxon>Bacillati</taxon>
        <taxon>Bacillota</taxon>
        <taxon>Clostridia</taxon>
        <taxon>Eubacteriales</taxon>
        <taxon>Oscillospiraceae</taxon>
        <taxon>Qingrenia</taxon>
    </lineage>
</organism>
<evidence type="ECO:0000313" key="2">
    <source>
        <dbReference type="Proteomes" id="UP000647416"/>
    </source>
</evidence>
<dbReference type="Proteomes" id="UP000647416">
    <property type="component" value="Unassembled WGS sequence"/>
</dbReference>
<dbReference type="AlphaFoldDB" id="A0A926FF42"/>
<reference evidence="1" key="1">
    <citation type="submission" date="2020-08" db="EMBL/GenBank/DDBJ databases">
        <title>Genome public.</title>
        <authorList>
            <person name="Liu C."/>
            <person name="Sun Q."/>
        </authorList>
    </citation>
    <scope>NUCLEOTIDE SEQUENCE</scope>
    <source>
        <strain evidence="1">NSJ-50</strain>
    </source>
</reference>
<protein>
    <submittedName>
        <fullName evidence="1">Uncharacterized protein</fullName>
    </submittedName>
</protein>
<dbReference type="EMBL" id="JACRTE010000020">
    <property type="protein sequence ID" value="MBC8597289.1"/>
    <property type="molecule type" value="Genomic_DNA"/>
</dbReference>
<accession>A0A926FF42</accession>